<evidence type="ECO:0000313" key="2">
    <source>
        <dbReference type="Proteomes" id="UP000249340"/>
    </source>
</evidence>
<evidence type="ECO:0000313" key="1">
    <source>
        <dbReference type="EMBL" id="AXI78093.1"/>
    </source>
</evidence>
<proteinExistence type="predicted"/>
<dbReference type="EMBL" id="CP031264">
    <property type="protein sequence ID" value="AXI78093.1"/>
    <property type="molecule type" value="Genomic_DNA"/>
</dbReference>
<gene>
    <name evidence="1" type="ORF">C7M71_012205</name>
</gene>
<dbReference type="RefSeq" id="WP_111491641.1">
    <property type="nucleotide sequence ID" value="NZ_CP031264.1"/>
</dbReference>
<protein>
    <submittedName>
        <fullName evidence="1">Histone deacetylase</fullName>
    </submittedName>
</protein>
<name>A0A345SWI8_9ACTN</name>
<organism evidence="1 2">
    <name type="scientific">Peterkaempfera bronchialis</name>
    <dbReference type="NCBI Taxonomy" id="2126346"/>
    <lineage>
        <taxon>Bacteria</taxon>
        <taxon>Bacillati</taxon>
        <taxon>Actinomycetota</taxon>
        <taxon>Actinomycetes</taxon>
        <taxon>Kitasatosporales</taxon>
        <taxon>Streptomycetaceae</taxon>
        <taxon>Peterkaempfera</taxon>
    </lineage>
</organism>
<keyword evidence="2" id="KW-1185">Reference proteome</keyword>
<sequence>MTTPRRPERRGARAATAHHVWYAAYGSNMHLHRLLYYLAGGRPPDGARRYPGCRDTRRPGRMVPVMLPGRLYFAMESGAWTGGMAFHDPGDPGEMPARAYLVTAAQFSDIAAQEMYREPGADLELAGVLADGRAELGPGRYETLVCCGVLDGYPVLTFTAPWRSSEVEWRRPAAAYLRYLASGLVEAHGWEVGRVARYLSSRPGAAGRWRPEEVAALVPDLEAPVRPRAAREGPGRRVP</sequence>
<dbReference type="AlphaFoldDB" id="A0A345SWI8"/>
<accession>A0A345SWI8</accession>
<dbReference type="KEGG" id="stri:C7M71_012205"/>
<dbReference type="Gene3D" id="3.10.490.10">
    <property type="entry name" value="Gamma-glutamyl cyclotransferase-like"/>
    <property type="match status" value="1"/>
</dbReference>
<dbReference type="OrthoDB" id="3470041at2"/>
<dbReference type="Proteomes" id="UP000249340">
    <property type="component" value="Chromosome"/>
</dbReference>
<reference evidence="2" key="1">
    <citation type="submission" date="2018-07" db="EMBL/GenBank/DDBJ databases">
        <title>Streptacidiphilus bronchialis DSM 106435 chromosome.</title>
        <authorList>
            <person name="Batra D."/>
            <person name="Gulvik C.A."/>
        </authorList>
    </citation>
    <scope>NUCLEOTIDE SEQUENCE [LARGE SCALE GENOMIC DNA]</scope>
    <source>
        <strain evidence="2">DSM 106435</strain>
    </source>
</reference>